<keyword evidence="3" id="KW-1185">Reference proteome</keyword>
<dbReference type="Gene3D" id="1.10.10.60">
    <property type="entry name" value="Homeodomain-like"/>
    <property type="match status" value="1"/>
</dbReference>
<dbReference type="AlphaFoldDB" id="A0A6I3SMT7"/>
<dbReference type="EMBL" id="WNKU01000018">
    <property type="protein sequence ID" value="MTV50076.1"/>
    <property type="molecule type" value="Genomic_DNA"/>
</dbReference>
<dbReference type="InterPro" id="IPR024978">
    <property type="entry name" value="Homeodomain_phBC6A51-type"/>
</dbReference>
<dbReference type="RefSeq" id="WP_155477163.1">
    <property type="nucleotide sequence ID" value="NZ_WNKU01000018.1"/>
</dbReference>
<gene>
    <name evidence="2" type="ORF">GJ688_13955</name>
</gene>
<organism evidence="2 3">
    <name type="scientific">Heliobacterium mobile</name>
    <name type="common">Heliobacillus mobilis</name>
    <dbReference type="NCBI Taxonomy" id="28064"/>
    <lineage>
        <taxon>Bacteria</taxon>
        <taxon>Bacillati</taxon>
        <taxon>Bacillota</taxon>
        <taxon>Clostridia</taxon>
        <taxon>Eubacteriales</taxon>
        <taxon>Heliobacteriaceae</taxon>
        <taxon>Heliobacterium</taxon>
    </lineage>
</organism>
<comment type="caution">
    <text evidence="2">The sequence shown here is derived from an EMBL/GenBank/DDBJ whole genome shotgun (WGS) entry which is preliminary data.</text>
</comment>
<dbReference type="SUPFAM" id="SSF46689">
    <property type="entry name" value="Homeodomain-like"/>
    <property type="match status" value="1"/>
</dbReference>
<dbReference type="InterPro" id="IPR009057">
    <property type="entry name" value="Homeodomain-like_sf"/>
</dbReference>
<evidence type="ECO:0000313" key="2">
    <source>
        <dbReference type="EMBL" id="MTV50076.1"/>
    </source>
</evidence>
<feature type="domain" description="Homeodomain phBC6A51-type" evidence="1">
    <location>
        <begin position="12"/>
        <end position="128"/>
    </location>
</feature>
<dbReference type="Proteomes" id="UP000430670">
    <property type="component" value="Unassembled WGS sequence"/>
</dbReference>
<name>A0A6I3SMT7_HELMO</name>
<dbReference type="OrthoDB" id="2082146at2"/>
<proteinExistence type="predicted"/>
<accession>A0A6I3SMT7</accession>
<sequence length="137" mass="15542">MAVRKRPVFAVAPEQARAAELFVGNELDGRLTVAEIAEQVGVSPRTIYRWKQDPEFLAYQNHLADLLMEDFLTEAYARLRTLVKADNEKTQLKALELLLKNRGKLTDVKEVTATVENTRNNESLADEIAELKRMLGE</sequence>
<reference evidence="2 3" key="1">
    <citation type="submission" date="2019-11" db="EMBL/GenBank/DDBJ databases">
        <title>Whole-genome sequence of a the green, strictly anaerobic photosynthetic bacterium Heliobacillus mobilis DSM 6151.</title>
        <authorList>
            <person name="Kyndt J.A."/>
            <person name="Meyer T.E."/>
        </authorList>
    </citation>
    <scope>NUCLEOTIDE SEQUENCE [LARGE SCALE GENOMIC DNA]</scope>
    <source>
        <strain evidence="2 3">DSM 6151</strain>
    </source>
</reference>
<evidence type="ECO:0000313" key="3">
    <source>
        <dbReference type="Proteomes" id="UP000430670"/>
    </source>
</evidence>
<protein>
    <submittedName>
        <fullName evidence="2">Helix-turn-helix domain-containing protein</fullName>
    </submittedName>
</protein>
<evidence type="ECO:0000259" key="1">
    <source>
        <dbReference type="Pfam" id="PF13022"/>
    </source>
</evidence>
<dbReference type="Pfam" id="PF13022">
    <property type="entry name" value="HTH_Tnp_1_2"/>
    <property type="match status" value="1"/>
</dbReference>